<dbReference type="Proteomes" id="UP000585474">
    <property type="component" value="Unassembled WGS sequence"/>
</dbReference>
<comment type="caution">
    <text evidence="2">The sequence shown here is derived from an EMBL/GenBank/DDBJ whole genome shotgun (WGS) entry which is preliminary data.</text>
</comment>
<sequence length="122" mass="13329">MAVASLSTYSLPDFAFRRPDSTRRLRVSLSRISLSRGKKSALSFRARVQREEFVVEERERESVSEASSVELNGNGNGSVYGHNGAVERYTNGSVGVIESENGAINGSLVKYVNGNGLCIENR</sequence>
<evidence type="ECO:0000313" key="2">
    <source>
        <dbReference type="EMBL" id="GFY94167.1"/>
    </source>
</evidence>
<name>A0A7J0F8A8_9ERIC</name>
<protein>
    <submittedName>
        <fullName evidence="2">ABC2 homolog 13</fullName>
    </submittedName>
</protein>
<dbReference type="AlphaFoldDB" id="A0A7J0F8A8"/>
<feature type="region of interest" description="Disordered" evidence="1">
    <location>
        <begin position="64"/>
        <end position="83"/>
    </location>
</feature>
<keyword evidence="3" id="KW-1185">Reference proteome</keyword>
<accession>A0A7J0F8A8</accession>
<proteinExistence type="predicted"/>
<dbReference type="EMBL" id="BJWL01000009">
    <property type="protein sequence ID" value="GFY94167.1"/>
    <property type="molecule type" value="Genomic_DNA"/>
</dbReference>
<reference evidence="2 3" key="1">
    <citation type="submission" date="2019-07" db="EMBL/GenBank/DDBJ databases">
        <title>De Novo Assembly of kiwifruit Actinidia rufa.</title>
        <authorList>
            <person name="Sugita-Konishi S."/>
            <person name="Sato K."/>
            <person name="Mori E."/>
            <person name="Abe Y."/>
            <person name="Kisaki G."/>
            <person name="Hamano K."/>
            <person name="Suezawa K."/>
            <person name="Otani M."/>
            <person name="Fukuda T."/>
            <person name="Manabe T."/>
            <person name="Gomi K."/>
            <person name="Tabuchi M."/>
            <person name="Akimitsu K."/>
            <person name="Kataoka I."/>
        </authorList>
    </citation>
    <scope>NUCLEOTIDE SEQUENCE [LARGE SCALE GENOMIC DNA]</scope>
    <source>
        <strain evidence="3">cv. Fuchu</strain>
    </source>
</reference>
<gene>
    <name evidence="2" type="ORF">Acr_09g0006130</name>
</gene>
<evidence type="ECO:0000256" key="1">
    <source>
        <dbReference type="SAM" id="MobiDB-lite"/>
    </source>
</evidence>
<organism evidence="2 3">
    <name type="scientific">Actinidia rufa</name>
    <dbReference type="NCBI Taxonomy" id="165716"/>
    <lineage>
        <taxon>Eukaryota</taxon>
        <taxon>Viridiplantae</taxon>
        <taxon>Streptophyta</taxon>
        <taxon>Embryophyta</taxon>
        <taxon>Tracheophyta</taxon>
        <taxon>Spermatophyta</taxon>
        <taxon>Magnoliopsida</taxon>
        <taxon>eudicotyledons</taxon>
        <taxon>Gunneridae</taxon>
        <taxon>Pentapetalae</taxon>
        <taxon>asterids</taxon>
        <taxon>Ericales</taxon>
        <taxon>Actinidiaceae</taxon>
        <taxon>Actinidia</taxon>
    </lineage>
</organism>
<evidence type="ECO:0000313" key="3">
    <source>
        <dbReference type="Proteomes" id="UP000585474"/>
    </source>
</evidence>